<sequence>MMDYVRKAASAIEESLGVGSSAALVLTFLIVLISVYVTLQVFQVLSGSAIRTRRSRGNAALLLGQCGSGKTAVFFRLRDGEEVQTVSSLSASRDSFEIKAGEAHDQKLGPLEVVDFPGHLRMRGKANDMVKEARCIIYMVDAEDKPKLKDGHR</sequence>
<evidence type="ECO:0000313" key="12">
    <source>
        <dbReference type="EMBL" id="CAE7275833.1"/>
    </source>
</evidence>
<dbReference type="InterPro" id="IPR019009">
    <property type="entry name" value="SRP_receptor_beta_su"/>
</dbReference>
<name>A0A812N4S4_SYMPI</name>
<gene>
    <name evidence="12" type="primary">SRPRB</name>
    <name evidence="12" type="ORF">SPIL2461_LOCUS6145</name>
</gene>
<dbReference type="SUPFAM" id="SSF52540">
    <property type="entry name" value="P-loop containing nucleoside triphosphate hydrolases"/>
    <property type="match status" value="1"/>
</dbReference>
<evidence type="ECO:0000256" key="1">
    <source>
        <dbReference type="ARBA" id="ARBA00004389"/>
    </source>
</evidence>
<dbReference type="EMBL" id="CAJNIZ010009080">
    <property type="protein sequence ID" value="CAE7275833.1"/>
    <property type="molecule type" value="Genomic_DNA"/>
</dbReference>
<feature type="transmembrane region" description="Helical" evidence="11">
    <location>
        <begin position="20"/>
        <end position="45"/>
    </location>
</feature>
<evidence type="ECO:0000256" key="3">
    <source>
        <dbReference type="ARBA" id="ARBA00020256"/>
    </source>
</evidence>
<accession>A0A812N4S4</accession>
<protein>
    <recommendedName>
        <fullName evidence="3">Signal recognition particle receptor subunit beta</fullName>
    </recommendedName>
</protein>
<keyword evidence="9 11" id="KW-0472">Membrane</keyword>
<dbReference type="OrthoDB" id="41266at2759"/>
<proteinExistence type="inferred from homology"/>
<evidence type="ECO:0000256" key="11">
    <source>
        <dbReference type="SAM" id="Phobius"/>
    </source>
</evidence>
<evidence type="ECO:0000256" key="6">
    <source>
        <dbReference type="ARBA" id="ARBA00022824"/>
    </source>
</evidence>
<dbReference type="Gene3D" id="3.40.50.300">
    <property type="entry name" value="P-loop containing nucleotide triphosphate hydrolases"/>
    <property type="match status" value="1"/>
</dbReference>
<keyword evidence="13" id="KW-1185">Reference proteome</keyword>
<keyword evidence="4 11" id="KW-0812">Transmembrane</keyword>
<comment type="subcellular location">
    <subcellularLocation>
        <location evidence="1">Endoplasmic reticulum membrane</location>
        <topology evidence="1">Single-pass membrane protein</topology>
    </subcellularLocation>
</comment>
<keyword evidence="5" id="KW-0547">Nucleotide-binding</keyword>
<dbReference type="GO" id="GO:0005789">
    <property type="term" value="C:endoplasmic reticulum membrane"/>
    <property type="evidence" value="ECO:0007669"/>
    <property type="project" value="UniProtKB-SubCell"/>
</dbReference>
<evidence type="ECO:0000313" key="13">
    <source>
        <dbReference type="Proteomes" id="UP000649617"/>
    </source>
</evidence>
<dbReference type="AlphaFoldDB" id="A0A812N4S4"/>
<dbReference type="Pfam" id="PF09439">
    <property type="entry name" value="SRPRB"/>
    <property type="match status" value="1"/>
</dbReference>
<dbReference type="InterPro" id="IPR027417">
    <property type="entry name" value="P-loop_NTPase"/>
</dbReference>
<dbReference type="GO" id="GO:0005525">
    <property type="term" value="F:GTP binding"/>
    <property type="evidence" value="ECO:0007669"/>
    <property type="project" value="UniProtKB-KW"/>
</dbReference>
<keyword evidence="8" id="KW-0342">GTP-binding</keyword>
<keyword evidence="6" id="KW-0256">Endoplasmic reticulum</keyword>
<organism evidence="12 13">
    <name type="scientific">Symbiodinium pilosum</name>
    <name type="common">Dinoflagellate</name>
    <dbReference type="NCBI Taxonomy" id="2952"/>
    <lineage>
        <taxon>Eukaryota</taxon>
        <taxon>Sar</taxon>
        <taxon>Alveolata</taxon>
        <taxon>Dinophyceae</taxon>
        <taxon>Suessiales</taxon>
        <taxon>Symbiodiniaceae</taxon>
        <taxon>Symbiodinium</taxon>
    </lineage>
</organism>
<keyword evidence="7 11" id="KW-1133">Transmembrane helix</keyword>
<comment type="similarity">
    <text evidence="2">Belongs to the SRP receptor beta subunit family.</text>
</comment>
<evidence type="ECO:0000256" key="10">
    <source>
        <dbReference type="ARBA" id="ARBA00023170"/>
    </source>
</evidence>
<evidence type="ECO:0000256" key="4">
    <source>
        <dbReference type="ARBA" id="ARBA00022692"/>
    </source>
</evidence>
<evidence type="ECO:0000256" key="7">
    <source>
        <dbReference type="ARBA" id="ARBA00022989"/>
    </source>
</evidence>
<comment type="caution">
    <text evidence="12">The sequence shown here is derived from an EMBL/GenBank/DDBJ whole genome shotgun (WGS) entry which is preliminary data.</text>
</comment>
<evidence type="ECO:0000256" key="8">
    <source>
        <dbReference type="ARBA" id="ARBA00023134"/>
    </source>
</evidence>
<dbReference type="Proteomes" id="UP000649617">
    <property type="component" value="Unassembled WGS sequence"/>
</dbReference>
<evidence type="ECO:0000256" key="9">
    <source>
        <dbReference type="ARBA" id="ARBA00023136"/>
    </source>
</evidence>
<evidence type="ECO:0000256" key="2">
    <source>
        <dbReference type="ARBA" id="ARBA00005619"/>
    </source>
</evidence>
<evidence type="ECO:0000256" key="5">
    <source>
        <dbReference type="ARBA" id="ARBA00022741"/>
    </source>
</evidence>
<reference evidence="12" key="1">
    <citation type="submission" date="2021-02" db="EMBL/GenBank/DDBJ databases">
        <authorList>
            <person name="Dougan E. K."/>
            <person name="Rhodes N."/>
            <person name="Thang M."/>
            <person name="Chan C."/>
        </authorList>
    </citation>
    <scope>NUCLEOTIDE SEQUENCE</scope>
</reference>
<keyword evidence="10" id="KW-0675">Receptor</keyword>